<reference evidence="7 8" key="1">
    <citation type="submission" date="2017-04" db="EMBL/GenBank/DDBJ databases">
        <authorList>
            <person name="Afonso C.L."/>
            <person name="Miller P.J."/>
            <person name="Scott M.A."/>
            <person name="Spackman E."/>
            <person name="Goraichik I."/>
            <person name="Dimitrov K.M."/>
            <person name="Suarez D.L."/>
            <person name="Swayne D.E."/>
        </authorList>
    </citation>
    <scope>NUCLEOTIDE SEQUENCE [LARGE SCALE GENOMIC DNA]</scope>
    <source>
        <strain evidence="7 8">DSM 12816</strain>
    </source>
</reference>
<dbReference type="Gene3D" id="3.30.420.40">
    <property type="match status" value="2"/>
</dbReference>
<feature type="domain" description="ATPase BadF/BadG/BcrA/BcrD type" evidence="6">
    <location>
        <begin position="5"/>
        <end position="253"/>
    </location>
</feature>
<keyword evidence="3" id="KW-0479">Metal-binding</keyword>
<protein>
    <submittedName>
        <fullName evidence="7">CoA-substrate-specific enzyme activase, putative</fullName>
    </submittedName>
</protein>
<dbReference type="GO" id="GO:0046872">
    <property type="term" value="F:metal ion binding"/>
    <property type="evidence" value="ECO:0007669"/>
    <property type="project" value="UniProtKB-KW"/>
</dbReference>
<dbReference type="PANTHER" id="PTHR32329:SF2">
    <property type="entry name" value="BIFUNCTIONAL PROTEIN [INCLUDES 2-HYDROXYACYL-COA DEHYDRATASE (N-TER) AND ITS ACTIVATOR DOMAIN (C_TERM)"/>
    <property type="match status" value="1"/>
</dbReference>
<keyword evidence="4" id="KW-0408">Iron</keyword>
<comment type="subunit">
    <text evidence="2">Homodimer.</text>
</comment>
<keyword evidence="8" id="KW-1185">Reference proteome</keyword>
<dbReference type="FunFam" id="3.30.420.40:FF:000217">
    <property type="entry name" value="2-hydroxyisocaproyl-CoA dehydratase activator"/>
    <property type="match status" value="1"/>
</dbReference>
<evidence type="ECO:0000256" key="3">
    <source>
        <dbReference type="ARBA" id="ARBA00022723"/>
    </source>
</evidence>
<gene>
    <name evidence="7" type="ORF">SAMN02745168_2106</name>
</gene>
<dbReference type="InterPro" id="IPR008275">
    <property type="entry name" value="CoA_E_activase_dom"/>
</dbReference>
<dbReference type="GO" id="GO:0051536">
    <property type="term" value="F:iron-sulfur cluster binding"/>
    <property type="evidence" value="ECO:0007669"/>
    <property type="project" value="UniProtKB-KW"/>
</dbReference>
<organism evidence="7 8">
    <name type="scientific">Papillibacter cinnamivorans DSM 12816</name>
    <dbReference type="NCBI Taxonomy" id="1122930"/>
    <lineage>
        <taxon>Bacteria</taxon>
        <taxon>Bacillati</taxon>
        <taxon>Bacillota</taxon>
        <taxon>Clostridia</taxon>
        <taxon>Eubacteriales</taxon>
        <taxon>Oscillospiraceae</taxon>
        <taxon>Papillibacter</taxon>
    </lineage>
</organism>
<proteinExistence type="predicted"/>
<sequence length="268" mass="28163">MVHFLGVDIGSAASKAVAVNEEGEILASAAVQLGTGTKGVQSAVETLYAESALDPADRAMTVATGYGRMKYTEADFQMSEITCHAKGIRKLLPTVRTVIDIGGQDSKAIRIDENGAIGQFVMNDKCAAGTGRFLEVMSRVLDADVSQLGELDALAKAPVSISNTCTVFAESEVISRLSEGAMIPDIVAGIHQSVAKRVAGLALRLGIEEDVALTGGVALNRGIIRALEEELKVKLKIAPQPQLTGAYGAAILGRDRYFKELSASANNE</sequence>
<evidence type="ECO:0000259" key="6">
    <source>
        <dbReference type="Pfam" id="PF01869"/>
    </source>
</evidence>
<dbReference type="PANTHER" id="PTHR32329">
    <property type="entry name" value="BIFUNCTIONAL PROTEIN [INCLUDES 2-HYDROXYACYL-COA DEHYDRATASE (N-TER) AND ITS ACTIVATOR DOMAIN (C_TERM)-RELATED"/>
    <property type="match status" value="1"/>
</dbReference>
<evidence type="ECO:0000256" key="1">
    <source>
        <dbReference type="ARBA" id="ARBA00001966"/>
    </source>
</evidence>
<evidence type="ECO:0000256" key="5">
    <source>
        <dbReference type="ARBA" id="ARBA00023014"/>
    </source>
</evidence>
<dbReference type="InterPro" id="IPR051805">
    <property type="entry name" value="Dehydratase_Activator_Redct"/>
</dbReference>
<evidence type="ECO:0000313" key="7">
    <source>
        <dbReference type="EMBL" id="SMC70002.1"/>
    </source>
</evidence>
<dbReference type="Pfam" id="PF01869">
    <property type="entry name" value="BcrAD_BadFG"/>
    <property type="match status" value="1"/>
</dbReference>
<dbReference type="RefSeq" id="WP_242942826.1">
    <property type="nucleotide sequence ID" value="NZ_FWXW01000005.1"/>
</dbReference>
<evidence type="ECO:0000256" key="4">
    <source>
        <dbReference type="ARBA" id="ARBA00023004"/>
    </source>
</evidence>
<evidence type="ECO:0000256" key="2">
    <source>
        <dbReference type="ARBA" id="ARBA00011738"/>
    </source>
</evidence>
<name>A0A1W2BBC1_9FIRM</name>
<evidence type="ECO:0000313" key="8">
    <source>
        <dbReference type="Proteomes" id="UP000192790"/>
    </source>
</evidence>
<dbReference type="EMBL" id="FWXW01000005">
    <property type="protein sequence ID" value="SMC70002.1"/>
    <property type="molecule type" value="Genomic_DNA"/>
</dbReference>
<accession>A0A1W2BBC1</accession>
<dbReference type="AlphaFoldDB" id="A0A1W2BBC1"/>
<comment type="cofactor">
    <cofactor evidence="1">
        <name>[4Fe-4S] cluster</name>
        <dbReference type="ChEBI" id="CHEBI:49883"/>
    </cofactor>
</comment>
<dbReference type="InterPro" id="IPR043129">
    <property type="entry name" value="ATPase_NBD"/>
</dbReference>
<dbReference type="Proteomes" id="UP000192790">
    <property type="component" value="Unassembled WGS sequence"/>
</dbReference>
<keyword evidence="5" id="KW-0411">Iron-sulfur</keyword>
<dbReference type="NCBIfam" id="TIGR00241">
    <property type="entry name" value="CoA_E_activ"/>
    <property type="match status" value="1"/>
</dbReference>
<dbReference type="SUPFAM" id="SSF53067">
    <property type="entry name" value="Actin-like ATPase domain"/>
    <property type="match status" value="1"/>
</dbReference>
<dbReference type="STRING" id="1122930.SAMN02745168_2106"/>
<dbReference type="InterPro" id="IPR002731">
    <property type="entry name" value="ATPase_BadF"/>
</dbReference>